<evidence type="ECO:0000313" key="2">
    <source>
        <dbReference type="EMBL" id="EGQ14044.1"/>
    </source>
</evidence>
<dbReference type="Pfam" id="PF21983">
    <property type="entry name" value="NikA-like"/>
    <property type="match status" value="1"/>
</dbReference>
<feature type="region of interest" description="Disordered" evidence="1">
    <location>
        <begin position="1"/>
        <end position="23"/>
    </location>
</feature>
<name>F9D401_PREDD</name>
<dbReference type="eggNOG" id="ENOG5032ZV1">
    <property type="taxonomic scope" value="Bacteria"/>
</dbReference>
<proteinExistence type="predicted"/>
<evidence type="ECO:0000256" key="1">
    <source>
        <dbReference type="SAM" id="MobiDB-lite"/>
    </source>
</evidence>
<comment type="caution">
    <text evidence="2">The sequence shown here is derived from an EMBL/GenBank/DDBJ whole genome shotgun (WGS) entry which is preliminary data.</text>
</comment>
<dbReference type="STRING" id="908937.Prede_2624"/>
<sequence length="123" mass="14205">MVSSKNKNMEQKNKGGRPTKTLSEKRKYQVLLRLNTMEYYTLLGKAREASITRTEFLRRLIAKAEVKAHIKPEEMQLIRTVSGMANNLNQITHRLNAFGISALNEDLNALKQLIHELMKRLKP</sequence>
<evidence type="ECO:0000313" key="3">
    <source>
        <dbReference type="Proteomes" id="UP000007820"/>
    </source>
</evidence>
<organism evidence="2 3">
    <name type="scientific">Prevotella dentalis (strain ATCC 49559 / DSM 3688 / JCM 13448 / NCTC 12043 / ES 2772)</name>
    <name type="common">Mitsuokella dentalis</name>
    <dbReference type="NCBI Taxonomy" id="908937"/>
    <lineage>
        <taxon>Bacteria</taxon>
        <taxon>Pseudomonadati</taxon>
        <taxon>Bacteroidota</taxon>
        <taxon>Bacteroidia</taxon>
        <taxon>Bacteroidales</taxon>
        <taxon>Prevotellaceae</taxon>
        <taxon>Prevotella</taxon>
    </lineage>
</organism>
<accession>F9D401</accession>
<gene>
    <name evidence="2" type="ORF">HMPREF9136_1579</name>
</gene>
<dbReference type="InterPro" id="IPR053842">
    <property type="entry name" value="NikA-like"/>
</dbReference>
<dbReference type="EMBL" id="AFPW01000023">
    <property type="protein sequence ID" value="EGQ14044.1"/>
    <property type="molecule type" value="Genomic_DNA"/>
</dbReference>
<dbReference type="AlphaFoldDB" id="F9D401"/>
<dbReference type="Proteomes" id="UP000007820">
    <property type="component" value="Unassembled WGS sequence"/>
</dbReference>
<reference evidence="2 3" key="1">
    <citation type="submission" date="2011-04" db="EMBL/GenBank/DDBJ databases">
        <authorList>
            <person name="Muzny D."/>
            <person name="Qin X."/>
            <person name="Deng J."/>
            <person name="Jiang H."/>
            <person name="Liu Y."/>
            <person name="Qu J."/>
            <person name="Song X.-Z."/>
            <person name="Zhang L."/>
            <person name="Thornton R."/>
            <person name="Coyle M."/>
            <person name="Francisco L."/>
            <person name="Jackson L."/>
            <person name="Javaid M."/>
            <person name="Korchina V."/>
            <person name="Kovar C."/>
            <person name="Mata R."/>
            <person name="Mathew T."/>
            <person name="Ngo R."/>
            <person name="Nguyen L."/>
            <person name="Nguyen N."/>
            <person name="Okwuonu G."/>
            <person name="Ongeri F."/>
            <person name="Pham C."/>
            <person name="Simmons D."/>
            <person name="Wilczek-Boney K."/>
            <person name="Hale W."/>
            <person name="Jakkamsetti A."/>
            <person name="Pham P."/>
            <person name="Ruth R."/>
            <person name="San Lucas F."/>
            <person name="Warren J."/>
            <person name="Zhang J."/>
            <person name="Zhao Z."/>
            <person name="Zhou C."/>
            <person name="Zhu D."/>
            <person name="Lee S."/>
            <person name="Bess C."/>
            <person name="Blankenburg K."/>
            <person name="Forbes L."/>
            <person name="Fu Q."/>
            <person name="Gubbala S."/>
            <person name="Hirani K."/>
            <person name="Jayaseelan J.C."/>
            <person name="Lara F."/>
            <person name="Munidasa M."/>
            <person name="Palculict T."/>
            <person name="Patil S."/>
            <person name="Pu L.-L."/>
            <person name="Saada N."/>
            <person name="Tang L."/>
            <person name="Weissenberger G."/>
            <person name="Zhu Y."/>
            <person name="Hemphill L."/>
            <person name="Shang Y."/>
            <person name="Youmans B."/>
            <person name="Ayvaz T."/>
            <person name="Ross M."/>
            <person name="Santibanez J."/>
            <person name="Aqrawi P."/>
            <person name="Gross S."/>
            <person name="Joshi V."/>
            <person name="Fowler G."/>
            <person name="Nazareth L."/>
            <person name="Reid J."/>
            <person name="Worley K."/>
            <person name="Petrosino J."/>
            <person name="Highlander S."/>
            <person name="Gibbs R."/>
        </authorList>
    </citation>
    <scope>NUCLEOTIDE SEQUENCE [LARGE SCALE GENOMIC DNA]</scope>
    <source>
        <strain evidence="2 3">DSM 3688</strain>
    </source>
</reference>
<protein>
    <submittedName>
        <fullName evidence="2">Mobilization protein</fullName>
    </submittedName>
</protein>